<dbReference type="InterPro" id="IPR003439">
    <property type="entry name" value="ABC_transporter-like_ATP-bd"/>
</dbReference>
<dbReference type="PROSITE" id="PS00211">
    <property type="entry name" value="ABC_TRANSPORTER_1"/>
    <property type="match status" value="1"/>
</dbReference>
<dbReference type="AlphaFoldDB" id="A0A4U8Q3Q1"/>
<dbReference type="GO" id="GO:0016887">
    <property type="term" value="F:ATP hydrolysis activity"/>
    <property type="evidence" value="ECO:0007669"/>
    <property type="project" value="InterPro"/>
</dbReference>
<dbReference type="EMBL" id="QGQD01000069">
    <property type="protein sequence ID" value="TLC99409.1"/>
    <property type="molecule type" value="Genomic_DNA"/>
</dbReference>
<dbReference type="Proteomes" id="UP000306509">
    <property type="component" value="Unassembled WGS sequence"/>
</dbReference>
<keyword evidence="1" id="KW-0547">Nucleotide-binding</keyword>
<comment type="caution">
    <text evidence="4">The sequence shown here is derived from an EMBL/GenBank/DDBJ whole genome shotgun (WGS) entry which is preliminary data.</text>
</comment>
<gene>
    <name evidence="4" type="primary">drrA_8</name>
    <name evidence="4" type="ORF">DSM106044_03612</name>
</gene>
<dbReference type="EC" id="3.6.3.-" evidence="4"/>
<dbReference type="GO" id="GO:0005524">
    <property type="term" value="F:ATP binding"/>
    <property type="evidence" value="ECO:0007669"/>
    <property type="project" value="UniProtKB-KW"/>
</dbReference>
<protein>
    <submittedName>
        <fullName evidence="4">Daunorubicin/doxorubicin resistance ATP-binding protein DrrA</fullName>
        <ecNumber evidence="4">3.6.3.-</ecNumber>
    </submittedName>
</protein>
<feature type="domain" description="ABC transporter" evidence="3">
    <location>
        <begin position="13"/>
        <end position="243"/>
    </location>
</feature>
<evidence type="ECO:0000256" key="2">
    <source>
        <dbReference type="ARBA" id="ARBA00022840"/>
    </source>
</evidence>
<evidence type="ECO:0000256" key="1">
    <source>
        <dbReference type="ARBA" id="ARBA00022741"/>
    </source>
</evidence>
<evidence type="ECO:0000313" key="5">
    <source>
        <dbReference type="Proteomes" id="UP000306509"/>
    </source>
</evidence>
<name>A0A4U8Q3Q1_9FIRM</name>
<keyword evidence="2 4" id="KW-0067">ATP-binding</keyword>
<organism evidence="4 5">
    <name type="scientific">Robinsoniella peoriensis</name>
    <dbReference type="NCBI Taxonomy" id="180332"/>
    <lineage>
        <taxon>Bacteria</taxon>
        <taxon>Bacillati</taxon>
        <taxon>Bacillota</taxon>
        <taxon>Clostridia</taxon>
        <taxon>Lachnospirales</taxon>
        <taxon>Lachnospiraceae</taxon>
        <taxon>Robinsoniella</taxon>
    </lineage>
</organism>
<dbReference type="STRING" id="180332.GCA_000797495_05635"/>
<dbReference type="InterPro" id="IPR027417">
    <property type="entry name" value="P-loop_NTPase"/>
</dbReference>
<evidence type="ECO:0000259" key="3">
    <source>
        <dbReference type="PROSITE" id="PS50893"/>
    </source>
</evidence>
<sequence length="320" mass="36074">MPIMEEIKVNSIVKVQNLEKSYHTKKAVNGINFVVNEGEILGFLGPNGAGKSTTINILSTILSMDQGEVTIFDRDLKKNVKEIKRLLGVVPQELAIYEEITAIQNVRFFGSLYGINGKQLELRAKEALELVGLYDKKDDKPKTFSGGMKRRLNIACAIVHQPELIIMDEPTVGIDPQSRNHILESIRTLRQRGATVIYSTHYMEEVEAICDRIIIMNEGTIIAEGTKEELNQKVNNDVTYYFEVEEKEKCNEQDFLDLKGVREVVFSESNIAVTSDQSEENLNDIISVIIANGCKIESMRSEEASLETVFLELTGRKLRD</sequence>
<dbReference type="SMART" id="SM00382">
    <property type="entry name" value="AAA"/>
    <property type="match status" value="1"/>
</dbReference>
<dbReference type="PROSITE" id="PS50893">
    <property type="entry name" value="ABC_TRANSPORTER_2"/>
    <property type="match status" value="1"/>
</dbReference>
<accession>A0A4U8Q3Q1</accession>
<reference evidence="4 5" key="1">
    <citation type="journal article" date="2019" name="Anaerobe">
        <title>Detection of Robinsoniella peoriensis in multiple bone samples of a trauma patient.</title>
        <authorList>
            <person name="Schrottner P."/>
            <person name="Hartwich K."/>
            <person name="Bunk B."/>
            <person name="Schober I."/>
            <person name="Helbig S."/>
            <person name="Rudolph W.W."/>
            <person name="Gunzer F."/>
        </authorList>
    </citation>
    <scope>NUCLEOTIDE SEQUENCE [LARGE SCALE GENOMIC DNA]</scope>
    <source>
        <strain evidence="4 5">DSM 106044</strain>
    </source>
</reference>
<dbReference type="Gene3D" id="3.40.50.300">
    <property type="entry name" value="P-loop containing nucleotide triphosphate hydrolases"/>
    <property type="match status" value="1"/>
</dbReference>
<keyword evidence="4" id="KW-0378">Hydrolase</keyword>
<dbReference type="PANTHER" id="PTHR43582">
    <property type="entry name" value="LINEARMYCIN RESISTANCE ATP-BINDING PROTEIN LNRL"/>
    <property type="match status" value="1"/>
</dbReference>
<evidence type="ECO:0000313" key="4">
    <source>
        <dbReference type="EMBL" id="TLC99409.1"/>
    </source>
</evidence>
<dbReference type="SUPFAM" id="SSF52540">
    <property type="entry name" value="P-loop containing nucleoside triphosphate hydrolases"/>
    <property type="match status" value="1"/>
</dbReference>
<keyword evidence="5" id="KW-1185">Reference proteome</keyword>
<dbReference type="InterPro" id="IPR003593">
    <property type="entry name" value="AAA+_ATPase"/>
</dbReference>
<proteinExistence type="predicted"/>
<dbReference type="Pfam" id="PF00005">
    <property type="entry name" value="ABC_tran"/>
    <property type="match status" value="1"/>
</dbReference>
<dbReference type="PANTHER" id="PTHR43582:SF2">
    <property type="entry name" value="LINEARMYCIN RESISTANCE ATP-BINDING PROTEIN LNRL"/>
    <property type="match status" value="1"/>
</dbReference>
<dbReference type="InterPro" id="IPR017871">
    <property type="entry name" value="ABC_transporter-like_CS"/>
</dbReference>